<feature type="region of interest" description="Disordered" evidence="1">
    <location>
        <begin position="1"/>
        <end position="107"/>
    </location>
</feature>
<keyword evidence="3" id="KW-1185">Reference proteome</keyword>
<protein>
    <submittedName>
        <fullName evidence="2">Uncharacterized protein</fullName>
    </submittedName>
</protein>
<feature type="compositionally biased region" description="Low complexity" evidence="1">
    <location>
        <begin position="80"/>
        <end position="90"/>
    </location>
</feature>
<feature type="compositionally biased region" description="Basic and acidic residues" evidence="1">
    <location>
        <begin position="54"/>
        <end position="74"/>
    </location>
</feature>
<gene>
    <name evidence="2" type="ORF">SCF082_LOCUS547</name>
</gene>
<comment type="caution">
    <text evidence="2">The sequence shown here is derived from an EMBL/GenBank/DDBJ whole genome shotgun (WGS) entry which is preliminary data.</text>
</comment>
<dbReference type="EMBL" id="CAXAMM010000203">
    <property type="protein sequence ID" value="CAK8986428.1"/>
    <property type="molecule type" value="Genomic_DNA"/>
</dbReference>
<sequence length="447" mass="48425">MVGVDAWRVSAWRPPVLQSSAPVGASPSRRSSTLAPRDPAVEGGRGNKTCGDLQNRRTWDESGKKEGTDVHPEIPQDPATQTSRTSRTSQLNGRHWSLPEDPSGSPLDGVHGVRTQLLGQIRNPDETGISIEIILSRSMAVLAQFVDQGNFLLVAFDAALAAWNGTDLGEEIPCSEFFTPTTVAELGDRAACIQGSPQHLLVRLGFGASLGEAATAVFVLDTARQYQQINSPVEVSRVFEFPAQRLFLGPALGETSNFVKPTVILRGPTVWGQCGDLHLDGSFSLGSTGRPWKLIRWRCTGDGSSCAKIVGYLPNSCDQQTPLETTGLAVGPVPCGLRATIPEAVASDLTISLATLEIHLKLENAMGLWDEAVHRIRFTVDRVPMVSALSRAKGGELVQVLVSLVSLLWLWRFVFLAGSHKWRFVEWIEQEFPVDPNSRGSCMANIG</sequence>
<organism evidence="2 3">
    <name type="scientific">Durusdinium trenchii</name>
    <dbReference type="NCBI Taxonomy" id="1381693"/>
    <lineage>
        <taxon>Eukaryota</taxon>
        <taxon>Sar</taxon>
        <taxon>Alveolata</taxon>
        <taxon>Dinophyceae</taxon>
        <taxon>Suessiales</taxon>
        <taxon>Symbiodiniaceae</taxon>
        <taxon>Durusdinium</taxon>
    </lineage>
</organism>
<evidence type="ECO:0000313" key="2">
    <source>
        <dbReference type="EMBL" id="CAK8986428.1"/>
    </source>
</evidence>
<evidence type="ECO:0000313" key="3">
    <source>
        <dbReference type="Proteomes" id="UP001642464"/>
    </source>
</evidence>
<name>A0ABP0H8B2_9DINO</name>
<accession>A0ABP0H8B2</accession>
<proteinExistence type="predicted"/>
<dbReference type="Proteomes" id="UP001642464">
    <property type="component" value="Unassembled WGS sequence"/>
</dbReference>
<reference evidence="2 3" key="1">
    <citation type="submission" date="2024-02" db="EMBL/GenBank/DDBJ databases">
        <authorList>
            <person name="Chen Y."/>
            <person name="Shah S."/>
            <person name="Dougan E. K."/>
            <person name="Thang M."/>
            <person name="Chan C."/>
        </authorList>
    </citation>
    <scope>NUCLEOTIDE SEQUENCE [LARGE SCALE GENOMIC DNA]</scope>
</reference>
<evidence type="ECO:0000256" key="1">
    <source>
        <dbReference type="SAM" id="MobiDB-lite"/>
    </source>
</evidence>